<evidence type="ECO:0000313" key="1">
    <source>
        <dbReference type="EMBL" id="MCW0523208.1"/>
    </source>
</evidence>
<proteinExistence type="predicted"/>
<reference evidence="1" key="1">
    <citation type="submission" date="2022-10" db="EMBL/GenBank/DDBJ databases">
        <title>Sifting through the core-genome to identify putative cross-protective antigens against Riemerella anatipestifer.</title>
        <authorList>
            <person name="Zheng X."/>
            <person name="Zhang W."/>
        </authorList>
    </citation>
    <scope>NUCLEOTIDE SEQUENCE</scope>
    <source>
        <strain evidence="1">ZWRA178</strain>
    </source>
</reference>
<accession>A0AAP6HJN7</accession>
<dbReference type="EMBL" id="JAOZYT010000009">
    <property type="protein sequence ID" value="MCW0523208.1"/>
    <property type="molecule type" value="Genomic_DNA"/>
</dbReference>
<dbReference type="Proteomes" id="UP001207440">
    <property type="component" value="Unassembled WGS sequence"/>
</dbReference>
<organism evidence="1 2">
    <name type="scientific">Riemerella anatipestifer</name>
    <name type="common">Moraxella anatipestifer</name>
    <dbReference type="NCBI Taxonomy" id="34085"/>
    <lineage>
        <taxon>Bacteria</taxon>
        <taxon>Pseudomonadati</taxon>
        <taxon>Bacteroidota</taxon>
        <taxon>Flavobacteriia</taxon>
        <taxon>Flavobacteriales</taxon>
        <taxon>Weeksellaceae</taxon>
        <taxon>Riemerella</taxon>
    </lineage>
</organism>
<name>A0AAP6HJN7_RIEAN</name>
<dbReference type="RefSeq" id="WP_214194014.1">
    <property type="nucleotide sequence ID" value="NZ_CP142016.1"/>
</dbReference>
<sequence length="72" mass="8416">MTTQDKLKLAKSLLDSIPSQERLEFLKQEIPGAVETKMQMLERLAEMKADTKLMKKFQIVQKPKRKRTKKAL</sequence>
<gene>
    <name evidence="1" type="ORF">OKE68_02605</name>
</gene>
<protein>
    <submittedName>
        <fullName evidence="1">Uncharacterized protein</fullName>
    </submittedName>
</protein>
<evidence type="ECO:0000313" key="2">
    <source>
        <dbReference type="Proteomes" id="UP001207440"/>
    </source>
</evidence>
<dbReference type="AlphaFoldDB" id="A0AAP6HJN7"/>
<comment type="caution">
    <text evidence="1">The sequence shown here is derived from an EMBL/GenBank/DDBJ whole genome shotgun (WGS) entry which is preliminary data.</text>
</comment>